<keyword evidence="1" id="KW-1133">Transmembrane helix</keyword>
<gene>
    <name evidence="2" type="ORF">SE17_08815</name>
</gene>
<dbReference type="PANTHER" id="PTHR36840:SF1">
    <property type="entry name" value="BLL5714 PROTEIN"/>
    <property type="match status" value="1"/>
</dbReference>
<feature type="non-terminal residue" evidence="2">
    <location>
        <position position="116"/>
    </location>
</feature>
<dbReference type="Pfam" id="PF06772">
    <property type="entry name" value="LtrA"/>
    <property type="match status" value="1"/>
</dbReference>
<reference evidence="2 3" key="1">
    <citation type="submission" date="2015-09" db="EMBL/GenBank/DDBJ databases">
        <title>Draft genome sequence of Kouleothrix aurantiaca JCM 19913.</title>
        <authorList>
            <person name="Hemp J."/>
        </authorList>
    </citation>
    <scope>NUCLEOTIDE SEQUENCE [LARGE SCALE GENOMIC DNA]</scope>
    <source>
        <strain evidence="2 3">COM-B</strain>
    </source>
</reference>
<feature type="transmembrane region" description="Helical" evidence="1">
    <location>
        <begin position="42"/>
        <end position="63"/>
    </location>
</feature>
<sequence length="116" mass="12734">MRTVRILPLALIVLLALAELAVPIWAERAGVTTWHPGHIAERYGLFTIIVLGESILSTTLGIQSAAQEGGFGGELLEISAGAFLIVLSMWWLYFDRNADDMLTSLRVAFVWGLRPP</sequence>
<dbReference type="InterPro" id="IPR010640">
    <property type="entry name" value="Low_temperature_requirement_A"/>
</dbReference>
<dbReference type="Proteomes" id="UP000050509">
    <property type="component" value="Unassembled WGS sequence"/>
</dbReference>
<keyword evidence="3" id="KW-1185">Reference proteome</keyword>
<dbReference type="EMBL" id="LJCR01000224">
    <property type="protein sequence ID" value="KPV53587.1"/>
    <property type="molecule type" value="Genomic_DNA"/>
</dbReference>
<evidence type="ECO:0000313" key="3">
    <source>
        <dbReference type="Proteomes" id="UP000050509"/>
    </source>
</evidence>
<organism evidence="2 3">
    <name type="scientific">Kouleothrix aurantiaca</name>
    <dbReference type="NCBI Taxonomy" id="186479"/>
    <lineage>
        <taxon>Bacteria</taxon>
        <taxon>Bacillati</taxon>
        <taxon>Chloroflexota</taxon>
        <taxon>Chloroflexia</taxon>
        <taxon>Chloroflexales</taxon>
        <taxon>Roseiflexineae</taxon>
        <taxon>Roseiflexaceae</taxon>
        <taxon>Kouleothrix</taxon>
    </lineage>
</organism>
<name>A0A0P9D3E7_9CHLR</name>
<keyword evidence="1" id="KW-0812">Transmembrane</keyword>
<accession>A0A0P9D3E7</accession>
<evidence type="ECO:0000313" key="2">
    <source>
        <dbReference type="EMBL" id="KPV53587.1"/>
    </source>
</evidence>
<keyword evidence="1" id="KW-0472">Membrane</keyword>
<feature type="transmembrane region" description="Helical" evidence="1">
    <location>
        <begin position="75"/>
        <end position="94"/>
    </location>
</feature>
<dbReference type="AlphaFoldDB" id="A0A0P9D3E7"/>
<proteinExistence type="predicted"/>
<dbReference type="PANTHER" id="PTHR36840">
    <property type="entry name" value="BLL5714 PROTEIN"/>
    <property type="match status" value="1"/>
</dbReference>
<comment type="caution">
    <text evidence="2">The sequence shown here is derived from an EMBL/GenBank/DDBJ whole genome shotgun (WGS) entry which is preliminary data.</text>
</comment>
<evidence type="ECO:0000256" key="1">
    <source>
        <dbReference type="SAM" id="Phobius"/>
    </source>
</evidence>
<protein>
    <submittedName>
        <fullName evidence="2">Low temperature requirement protein A</fullName>
    </submittedName>
</protein>